<feature type="compositionally biased region" description="Basic and acidic residues" evidence="1">
    <location>
        <begin position="59"/>
        <end position="85"/>
    </location>
</feature>
<feature type="compositionally biased region" description="Basic and acidic residues" evidence="1">
    <location>
        <begin position="99"/>
        <end position="110"/>
    </location>
</feature>
<reference evidence="2" key="1">
    <citation type="submission" date="2020-05" db="EMBL/GenBank/DDBJ databases">
        <authorList>
            <person name="Chiriac C."/>
            <person name="Salcher M."/>
            <person name="Ghai R."/>
            <person name="Kavagutti S V."/>
        </authorList>
    </citation>
    <scope>NUCLEOTIDE SEQUENCE</scope>
</reference>
<evidence type="ECO:0000313" key="2">
    <source>
        <dbReference type="EMBL" id="CAB5068826.1"/>
    </source>
</evidence>
<organism evidence="2">
    <name type="scientific">freshwater metagenome</name>
    <dbReference type="NCBI Taxonomy" id="449393"/>
    <lineage>
        <taxon>unclassified sequences</taxon>
        <taxon>metagenomes</taxon>
        <taxon>ecological metagenomes</taxon>
    </lineage>
</organism>
<feature type="compositionally biased region" description="Basic and acidic residues" evidence="1">
    <location>
        <begin position="21"/>
        <end position="31"/>
    </location>
</feature>
<gene>
    <name evidence="2" type="ORF">UFOPK4354_01665</name>
</gene>
<protein>
    <submittedName>
        <fullName evidence="2">Unannotated protein</fullName>
    </submittedName>
</protein>
<feature type="compositionally biased region" description="Basic residues" evidence="1">
    <location>
        <begin position="8"/>
        <end position="20"/>
    </location>
</feature>
<accession>A0A6J7UVI9</accession>
<dbReference type="AlphaFoldDB" id="A0A6J7UVI9"/>
<sequence>MEEDRQAHSRQHRVLQRYHHRQEEGDGEHCFLYRAGTPHRRHVSRLDGPDAYQYQQPSEGRHRNLPDHTAEADHDNRHHNARHDQGPPGPGPRFLVESGGRHRPADWHAL</sequence>
<dbReference type="EMBL" id="CAFBQW010000233">
    <property type="protein sequence ID" value="CAB5068826.1"/>
    <property type="molecule type" value="Genomic_DNA"/>
</dbReference>
<feature type="region of interest" description="Disordered" evidence="1">
    <location>
        <begin position="1"/>
        <end position="110"/>
    </location>
</feature>
<proteinExistence type="predicted"/>
<evidence type="ECO:0000256" key="1">
    <source>
        <dbReference type="SAM" id="MobiDB-lite"/>
    </source>
</evidence>
<name>A0A6J7UVI9_9ZZZZ</name>